<comment type="subcellular location">
    <subcellularLocation>
        <location evidence="2">Cell membrane</location>
        <topology evidence="2">Multi-pass membrane protein</topology>
    </subcellularLocation>
</comment>
<keyword evidence="8" id="KW-0418">Kinase</keyword>
<dbReference type="AlphaFoldDB" id="A0A1H5T8K7"/>
<dbReference type="PRINTS" id="PR00344">
    <property type="entry name" value="BCTRLSENSOR"/>
</dbReference>
<dbReference type="InterPro" id="IPR036097">
    <property type="entry name" value="HisK_dim/P_sf"/>
</dbReference>
<keyword evidence="4" id="KW-1003">Cell membrane</keyword>
<organism evidence="8 9">
    <name type="scientific">Thauera chlorobenzoica</name>
    <dbReference type="NCBI Taxonomy" id="96773"/>
    <lineage>
        <taxon>Bacteria</taxon>
        <taxon>Pseudomonadati</taxon>
        <taxon>Pseudomonadota</taxon>
        <taxon>Betaproteobacteria</taxon>
        <taxon>Rhodocyclales</taxon>
        <taxon>Zoogloeaceae</taxon>
        <taxon>Thauera</taxon>
    </lineage>
</organism>
<dbReference type="GO" id="GO:0005886">
    <property type="term" value="C:plasma membrane"/>
    <property type="evidence" value="ECO:0007669"/>
    <property type="project" value="UniProtKB-SubCell"/>
</dbReference>
<protein>
    <recommendedName>
        <fullName evidence="3">histidine kinase</fullName>
        <ecNumber evidence="3">2.7.13.3</ecNumber>
    </recommendedName>
</protein>
<keyword evidence="7" id="KW-0472">Membrane</keyword>
<evidence type="ECO:0000313" key="9">
    <source>
        <dbReference type="Proteomes" id="UP000185739"/>
    </source>
</evidence>
<dbReference type="OrthoDB" id="224978at2"/>
<evidence type="ECO:0000313" key="8">
    <source>
        <dbReference type="EMBL" id="APR04217.1"/>
    </source>
</evidence>
<dbReference type="PANTHER" id="PTHR43065:SF42">
    <property type="entry name" value="TWO-COMPONENT SENSOR PPRA"/>
    <property type="match status" value="1"/>
</dbReference>
<dbReference type="Proteomes" id="UP000185739">
    <property type="component" value="Chromosome"/>
</dbReference>
<keyword evidence="9" id="KW-1185">Reference proteome</keyword>
<dbReference type="InterPro" id="IPR004358">
    <property type="entry name" value="Sig_transdc_His_kin-like_C"/>
</dbReference>
<dbReference type="Gene3D" id="3.30.565.10">
    <property type="entry name" value="Histidine kinase-like ATPase, C-terminal domain"/>
    <property type="match status" value="1"/>
</dbReference>
<dbReference type="PANTHER" id="PTHR43065">
    <property type="entry name" value="SENSOR HISTIDINE KINASE"/>
    <property type="match status" value="1"/>
</dbReference>
<evidence type="ECO:0000256" key="3">
    <source>
        <dbReference type="ARBA" id="ARBA00012438"/>
    </source>
</evidence>
<evidence type="ECO:0000256" key="7">
    <source>
        <dbReference type="ARBA" id="ARBA00022989"/>
    </source>
</evidence>
<dbReference type="SUPFAM" id="SSF55874">
    <property type="entry name" value="ATPase domain of HSP90 chaperone/DNA topoisomerase II/histidine kinase"/>
    <property type="match status" value="1"/>
</dbReference>
<evidence type="ECO:0000256" key="1">
    <source>
        <dbReference type="ARBA" id="ARBA00000085"/>
    </source>
</evidence>
<evidence type="ECO:0000256" key="5">
    <source>
        <dbReference type="ARBA" id="ARBA00022553"/>
    </source>
</evidence>
<accession>A0A1H5T8K7</accession>
<dbReference type="PROSITE" id="PS50109">
    <property type="entry name" value="HIS_KIN"/>
    <property type="match status" value="1"/>
</dbReference>
<dbReference type="InterPro" id="IPR036890">
    <property type="entry name" value="HATPase_C_sf"/>
</dbReference>
<dbReference type="SMART" id="SM00388">
    <property type="entry name" value="HisKA"/>
    <property type="match status" value="1"/>
</dbReference>
<sequence length="592" mass="65432">MTTVSPLEHPKRIKTKFIAPYALVLLIVLYVFVAAFYAVEMRVRDRDLSERSAAVSQLFEQKLAKDTNLMMATTRALMTNAAMESAFERGDREEVARLGDGLFSTLQAEHRITHLYLVRPDLATLYRFHSPGQSGDRIERATMLKAHDSQGPVRGLDLGVMGTLTLRLVLPWKRDGVLVGYVEIGKEIEHLIDEISQSLGVDLLVLVDKAQLSRSQWEQGQALMKRTGDWERFDTRVIIAKTSTHIPPTLDHTKLAALLAGDTTEIQDQGRTLHLAPVPFRDTEGRELGELVVLRDITALEEMFQLSIGVAIGVSLLVGLGLLAVLYAALDRVERDYRRQHELEHQLLRLDTEHQRILQLEKLSALGTMVGSISHQLNNPLVGVVNLAQFAERDVDAPAHLRELLHDIRVAGEDCRDFVKRMLAFSRVSGFERKPTDMASLIEDTVLLFRQAVKEHPAVEMDLPTTPVNLSVDPVLIRHALFNLLMNASQHSSADDTPITISLTPHTDATRGVPGWSLTVTDHGRGMTPEVLAQIFAPFFTTRTDGTGLGLPVVQHVALLHGGQVTASSEPGNGTRIALWLPDSPSNAASAG</sequence>
<dbReference type="InterPro" id="IPR029150">
    <property type="entry name" value="dCache_3"/>
</dbReference>
<keyword evidence="5" id="KW-0597">Phosphoprotein</keyword>
<dbReference type="Pfam" id="PF00512">
    <property type="entry name" value="HisKA"/>
    <property type="match status" value="1"/>
</dbReference>
<name>A0A1H5T8K7_9RHOO</name>
<evidence type="ECO:0000256" key="2">
    <source>
        <dbReference type="ARBA" id="ARBA00004651"/>
    </source>
</evidence>
<dbReference type="SUPFAM" id="SSF103190">
    <property type="entry name" value="Sensory domain-like"/>
    <property type="match status" value="1"/>
</dbReference>
<dbReference type="Gene3D" id="1.10.287.130">
    <property type="match status" value="1"/>
</dbReference>
<dbReference type="InterPro" id="IPR003661">
    <property type="entry name" value="HisK_dim/P_dom"/>
</dbReference>
<comment type="catalytic activity">
    <reaction evidence="1">
        <text>ATP + protein L-histidine = ADP + protein N-phospho-L-histidine.</text>
        <dbReference type="EC" id="2.7.13.3"/>
    </reaction>
</comment>
<dbReference type="EMBL" id="CP018839">
    <property type="protein sequence ID" value="APR04217.1"/>
    <property type="molecule type" value="Genomic_DNA"/>
</dbReference>
<proteinExistence type="predicted"/>
<dbReference type="InterPro" id="IPR029151">
    <property type="entry name" value="Sensor-like_sf"/>
</dbReference>
<dbReference type="CDD" id="cd00075">
    <property type="entry name" value="HATPase"/>
    <property type="match status" value="1"/>
</dbReference>
<evidence type="ECO:0000256" key="6">
    <source>
        <dbReference type="ARBA" id="ARBA00022692"/>
    </source>
</evidence>
<dbReference type="CDD" id="cd00082">
    <property type="entry name" value="HisKA"/>
    <property type="match status" value="1"/>
</dbReference>
<dbReference type="InterPro" id="IPR005467">
    <property type="entry name" value="His_kinase_dom"/>
</dbReference>
<dbReference type="EC" id="2.7.13.3" evidence="3"/>
<keyword evidence="8" id="KW-0808">Transferase</keyword>
<gene>
    <name evidence="8" type="ORF">Tchl_1358</name>
</gene>
<dbReference type="RefSeq" id="WP_075147725.1">
    <property type="nucleotide sequence ID" value="NZ_CP018839.1"/>
</dbReference>
<reference evidence="8 9" key="1">
    <citation type="submission" date="2016-12" db="EMBL/GenBank/DDBJ databases">
        <title>Complete genome sequence of Thauera chlorobenzoica, a Betaproteobacterium degrading haloaromatics anaerobically to CO2 and halides.</title>
        <authorList>
            <person name="Goris T."/>
            <person name="Mergelsberg M."/>
            <person name="Boll M."/>
        </authorList>
    </citation>
    <scope>NUCLEOTIDE SEQUENCE [LARGE SCALE GENOMIC DNA]</scope>
    <source>
        <strain evidence="8 9">3CB1</strain>
    </source>
</reference>
<dbReference type="GO" id="GO:0000155">
    <property type="term" value="F:phosphorelay sensor kinase activity"/>
    <property type="evidence" value="ECO:0007669"/>
    <property type="project" value="InterPro"/>
</dbReference>
<keyword evidence="6" id="KW-0812">Transmembrane</keyword>
<dbReference type="SUPFAM" id="SSF47384">
    <property type="entry name" value="Homodimeric domain of signal transducing histidine kinase"/>
    <property type="match status" value="1"/>
</dbReference>
<dbReference type="Pfam" id="PF14827">
    <property type="entry name" value="dCache_3"/>
    <property type="match status" value="1"/>
</dbReference>
<dbReference type="STRING" id="96773.Tchl_1358"/>
<keyword evidence="7" id="KW-1133">Transmembrane helix</keyword>
<dbReference type="InterPro" id="IPR003594">
    <property type="entry name" value="HATPase_dom"/>
</dbReference>
<dbReference type="SMART" id="SM00387">
    <property type="entry name" value="HATPase_c"/>
    <property type="match status" value="1"/>
</dbReference>
<dbReference type="KEGG" id="tcl:Tchl_1358"/>
<evidence type="ECO:0000256" key="4">
    <source>
        <dbReference type="ARBA" id="ARBA00022475"/>
    </source>
</evidence>
<dbReference type="Pfam" id="PF02518">
    <property type="entry name" value="HATPase_c"/>
    <property type="match status" value="1"/>
</dbReference>